<keyword evidence="6 9" id="KW-0812">Transmembrane</keyword>
<dbReference type="InterPro" id="IPR018076">
    <property type="entry name" value="T2SS_GspF_dom"/>
</dbReference>
<dbReference type="InterPro" id="IPR001992">
    <property type="entry name" value="T2SS_GspF/T4SS_PilC_CS"/>
</dbReference>
<dbReference type="Gene3D" id="1.20.81.30">
    <property type="entry name" value="Type II secretion system (T2SS), domain F"/>
    <property type="match status" value="2"/>
</dbReference>
<evidence type="ECO:0000313" key="12">
    <source>
        <dbReference type="EMBL" id="PIT92166.1"/>
    </source>
</evidence>
<dbReference type="FunFam" id="1.20.81.30:FF:000001">
    <property type="entry name" value="Type II secretion system protein F"/>
    <property type="match status" value="2"/>
</dbReference>
<name>A0A2M6WHE9_9BACT</name>
<dbReference type="InterPro" id="IPR042094">
    <property type="entry name" value="T2SS_GspF_sf"/>
</dbReference>
<accession>A0A2M6WHE9</accession>
<dbReference type="PANTHER" id="PTHR30012">
    <property type="entry name" value="GENERAL SECRETION PATHWAY PROTEIN"/>
    <property type="match status" value="1"/>
</dbReference>
<evidence type="ECO:0000256" key="3">
    <source>
        <dbReference type="ARBA" id="ARBA00022448"/>
    </source>
</evidence>
<dbReference type="PROSITE" id="PS00874">
    <property type="entry name" value="T2SP_F"/>
    <property type="match status" value="1"/>
</dbReference>
<evidence type="ECO:0000256" key="4">
    <source>
        <dbReference type="ARBA" id="ARBA00022475"/>
    </source>
</evidence>
<protein>
    <recommendedName>
        <fullName evidence="11">Type II secretion system protein GspF domain-containing protein</fullName>
    </recommendedName>
</protein>
<organism evidence="12 13">
    <name type="scientific">Candidatus Harrisonbacteria bacterium CG10_big_fil_rev_8_21_14_0_10_42_17</name>
    <dbReference type="NCBI Taxonomy" id="1974584"/>
    <lineage>
        <taxon>Bacteria</taxon>
        <taxon>Candidatus Harrisoniibacteriota</taxon>
    </lineage>
</organism>
<keyword evidence="8 10" id="KW-0472">Membrane</keyword>
<reference evidence="13" key="1">
    <citation type="submission" date="2017-09" db="EMBL/GenBank/DDBJ databases">
        <title>Depth-based differentiation of microbial function through sediment-hosted aquifers and enrichment of novel symbionts in the deep terrestrial subsurface.</title>
        <authorList>
            <person name="Probst A.J."/>
            <person name="Ladd B."/>
            <person name="Jarett J.K."/>
            <person name="Geller-Mcgrath D.E."/>
            <person name="Sieber C.M.K."/>
            <person name="Emerson J.B."/>
            <person name="Anantharaman K."/>
            <person name="Thomas B.C."/>
            <person name="Malmstrom R."/>
            <person name="Stieglmeier M."/>
            <person name="Klingl A."/>
            <person name="Woyke T."/>
            <person name="Ryan C.M."/>
            <person name="Banfield J.F."/>
        </authorList>
    </citation>
    <scope>NUCLEOTIDE SEQUENCE [LARGE SCALE GENOMIC DNA]</scope>
</reference>
<evidence type="ECO:0000256" key="1">
    <source>
        <dbReference type="ARBA" id="ARBA00004429"/>
    </source>
</evidence>
<evidence type="ECO:0000256" key="6">
    <source>
        <dbReference type="ARBA" id="ARBA00022692"/>
    </source>
</evidence>
<keyword evidence="3 9" id="KW-0813">Transport</keyword>
<evidence type="ECO:0000256" key="5">
    <source>
        <dbReference type="ARBA" id="ARBA00022519"/>
    </source>
</evidence>
<dbReference type="GO" id="GO:0015628">
    <property type="term" value="P:protein secretion by the type II secretion system"/>
    <property type="evidence" value="ECO:0007669"/>
    <property type="project" value="TreeGrafter"/>
</dbReference>
<dbReference type="GO" id="GO:0005886">
    <property type="term" value="C:plasma membrane"/>
    <property type="evidence" value="ECO:0007669"/>
    <property type="project" value="UniProtKB-SubCell"/>
</dbReference>
<comment type="subcellular location">
    <subcellularLocation>
        <location evidence="1">Cell inner membrane</location>
        <topology evidence="1">Multi-pass membrane protein</topology>
    </subcellularLocation>
    <subcellularLocation>
        <location evidence="9">Cell membrane</location>
        <topology evidence="9">Multi-pass membrane protein</topology>
    </subcellularLocation>
</comment>
<comment type="caution">
    <text evidence="12">The sequence shown here is derived from an EMBL/GenBank/DDBJ whole genome shotgun (WGS) entry which is preliminary data.</text>
</comment>
<keyword evidence="4" id="KW-1003">Cell membrane</keyword>
<keyword evidence="7 10" id="KW-1133">Transmembrane helix</keyword>
<evidence type="ECO:0000256" key="10">
    <source>
        <dbReference type="SAM" id="Phobius"/>
    </source>
</evidence>
<feature type="transmembrane region" description="Helical" evidence="10">
    <location>
        <begin position="339"/>
        <end position="359"/>
    </location>
</feature>
<feature type="domain" description="Type II secretion system protein GspF" evidence="11">
    <location>
        <begin position="234"/>
        <end position="357"/>
    </location>
</feature>
<comment type="similarity">
    <text evidence="2 9">Belongs to the GSP F family.</text>
</comment>
<dbReference type="InterPro" id="IPR003004">
    <property type="entry name" value="GspF/PilC"/>
</dbReference>
<evidence type="ECO:0000313" key="13">
    <source>
        <dbReference type="Proteomes" id="UP000228635"/>
    </source>
</evidence>
<evidence type="ECO:0000256" key="9">
    <source>
        <dbReference type="RuleBase" id="RU003923"/>
    </source>
</evidence>
<feature type="transmembrane region" description="Helical" evidence="10">
    <location>
        <begin position="131"/>
        <end position="153"/>
    </location>
</feature>
<feature type="transmembrane region" description="Helical" evidence="10">
    <location>
        <begin position="183"/>
        <end position="203"/>
    </location>
</feature>
<dbReference type="Proteomes" id="UP000228635">
    <property type="component" value="Unassembled WGS sequence"/>
</dbReference>
<evidence type="ECO:0000256" key="2">
    <source>
        <dbReference type="ARBA" id="ARBA00005745"/>
    </source>
</evidence>
<dbReference type="AlphaFoldDB" id="A0A2M6WHE9"/>
<evidence type="ECO:0000256" key="7">
    <source>
        <dbReference type="ARBA" id="ARBA00022989"/>
    </source>
</evidence>
<gene>
    <name evidence="12" type="ORF">COU08_03725</name>
</gene>
<sequence>MIRPLEQSKKKKGFLESDISIGGVGLTQIGLFAKNVAVMLKAGLPITEALTIAEDSAQGKFKKILQKILKSVEAGRPFSASLKLYPKVFSNLFVNAVYAGELSGNLEENLDHIADQLEKEKEIVTKVKSAMIYPIFILIATFIMGLALAFFVLPQITPLFKGLKVELPITTKVLIWISDATQAHGIAIFSGIVIAITALLWVVKREWSKPVTHWLLLKTPFIKGITRNANLARFCRTLGTLLKSGISIDRGVEITKNTAENYYYRKALDTVSRRIGKGTTLSENLNVFEKEFPKLVTRMIRVGEESGKLEETLLYLASYYEIEVDTATKRLATAIEPSLLIIIGLAVAGLALSIITPIYEITGNIER</sequence>
<feature type="domain" description="Type II secretion system protein GspF" evidence="11">
    <location>
        <begin position="32"/>
        <end position="154"/>
    </location>
</feature>
<dbReference type="PANTHER" id="PTHR30012:SF0">
    <property type="entry name" value="TYPE II SECRETION SYSTEM PROTEIN F-RELATED"/>
    <property type="match status" value="1"/>
</dbReference>
<dbReference type="PRINTS" id="PR00812">
    <property type="entry name" value="BCTERIALGSPF"/>
</dbReference>
<evidence type="ECO:0000256" key="8">
    <source>
        <dbReference type="ARBA" id="ARBA00023136"/>
    </source>
</evidence>
<dbReference type="Pfam" id="PF00482">
    <property type="entry name" value="T2SSF"/>
    <property type="match status" value="2"/>
</dbReference>
<proteinExistence type="inferred from homology"/>
<dbReference type="EMBL" id="PFBA01000032">
    <property type="protein sequence ID" value="PIT92166.1"/>
    <property type="molecule type" value="Genomic_DNA"/>
</dbReference>
<evidence type="ECO:0000259" key="11">
    <source>
        <dbReference type="Pfam" id="PF00482"/>
    </source>
</evidence>
<keyword evidence="5" id="KW-0997">Cell inner membrane</keyword>